<organism evidence="1 2">
    <name type="scientific">Pleomassaria siparia CBS 279.74</name>
    <dbReference type="NCBI Taxonomy" id="1314801"/>
    <lineage>
        <taxon>Eukaryota</taxon>
        <taxon>Fungi</taxon>
        <taxon>Dikarya</taxon>
        <taxon>Ascomycota</taxon>
        <taxon>Pezizomycotina</taxon>
        <taxon>Dothideomycetes</taxon>
        <taxon>Pleosporomycetidae</taxon>
        <taxon>Pleosporales</taxon>
        <taxon>Pleomassariaceae</taxon>
        <taxon>Pleomassaria</taxon>
    </lineage>
</organism>
<gene>
    <name evidence="1" type="ORF">K504DRAFT_460252</name>
</gene>
<accession>A0A6G1JZD0</accession>
<name>A0A6G1JZD0_9PLEO</name>
<protein>
    <submittedName>
        <fullName evidence="1">Uncharacterized protein</fullName>
    </submittedName>
</protein>
<proteinExistence type="predicted"/>
<sequence>MSLSASTVESTPTKIDPTFQPSQEFAAEVKALKAFYKTAYPDILTPENADELKQLFDAHELACHTYLEQLIELCLADMNPELPPYKTMSNDMDRNQYKAAQNSLTQRLTEKYAELGQAPPAGLMPELVLNEFSAAMERNNRLLLVEGTEPTVTELAFDHCGDVQSRTTGRNGKWLYKIKCGPKLCHSTEEEECSHGRIQWGDGDCPPGTTPGQWGYKPAAWKHALGWVNGFNPYMGKYEPPANDPIPGGEDTEMDMS</sequence>
<evidence type="ECO:0000313" key="2">
    <source>
        <dbReference type="Proteomes" id="UP000799428"/>
    </source>
</evidence>
<dbReference type="EMBL" id="MU005778">
    <property type="protein sequence ID" value="KAF2705517.1"/>
    <property type="molecule type" value="Genomic_DNA"/>
</dbReference>
<evidence type="ECO:0000313" key="1">
    <source>
        <dbReference type="EMBL" id="KAF2705517.1"/>
    </source>
</evidence>
<dbReference type="AlphaFoldDB" id="A0A6G1JZD0"/>
<keyword evidence="2" id="KW-1185">Reference proteome</keyword>
<reference evidence="1" key="1">
    <citation type="journal article" date="2020" name="Stud. Mycol.">
        <title>101 Dothideomycetes genomes: a test case for predicting lifestyles and emergence of pathogens.</title>
        <authorList>
            <person name="Haridas S."/>
            <person name="Albert R."/>
            <person name="Binder M."/>
            <person name="Bloem J."/>
            <person name="Labutti K."/>
            <person name="Salamov A."/>
            <person name="Andreopoulos B."/>
            <person name="Baker S."/>
            <person name="Barry K."/>
            <person name="Bills G."/>
            <person name="Bluhm B."/>
            <person name="Cannon C."/>
            <person name="Castanera R."/>
            <person name="Culley D."/>
            <person name="Daum C."/>
            <person name="Ezra D."/>
            <person name="Gonzalez J."/>
            <person name="Henrissat B."/>
            <person name="Kuo A."/>
            <person name="Liang C."/>
            <person name="Lipzen A."/>
            <person name="Lutzoni F."/>
            <person name="Magnuson J."/>
            <person name="Mondo S."/>
            <person name="Nolan M."/>
            <person name="Ohm R."/>
            <person name="Pangilinan J."/>
            <person name="Park H.-J."/>
            <person name="Ramirez L."/>
            <person name="Alfaro M."/>
            <person name="Sun H."/>
            <person name="Tritt A."/>
            <person name="Yoshinaga Y."/>
            <person name="Zwiers L.-H."/>
            <person name="Turgeon B."/>
            <person name="Goodwin S."/>
            <person name="Spatafora J."/>
            <person name="Crous P."/>
            <person name="Grigoriev I."/>
        </authorList>
    </citation>
    <scope>NUCLEOTIDE SEQUENCE</scope>
    <source>
        <strain evidence="1">CBS 279.74</strain>
    </source>
</reference>
<dbReference type="Proteomes" id="UP000799428">
    <property type="component" value="Unassembled WGS sequence"/>
</dbReference>